<proteinExistence type="predicted"/>
<dbReference type="Proteomes" id="UP000198211">
    <property type="component" value="Unassembled WGS sequence"/>
</dbReference>
<accession>A0A225VRJ9</accession>
<feature type="compositionally biased region" description="Basic and acidic residues" evidence="1">
    <location>
        <begin position="137"/>
        <end position="147"/>
    </location>
</feature>
<dbReference type="OrthoDB" id="129740at2759"/>
<reference evidence="3" key="1">
    <citation type="submission" date="2017-03" db="EMBL/GenBank/DDBJ databases">
        <title>Phytopthora megakarya and P. palmivora, two closely related causual agents of cacao black pod achieved similar genome size and gene model numbers by different mechanisms.</title>
        <authorList>
            <person name="Ali S."/>
            <person name="Shao J."/>
            <person name="Larry D.J."/>
            <person name="Kronmiller B."/>
            <person name="Shen D."/>
            <person name="Strem M.D."/>
            <person name="Melnick R.L."/>
            <person name="Guiltinan M.J."/>
            <person name="Tyler B.M."/>
            <person name="Meinhardt L.W."/>
            <person name="Bailey B.A."/>
        </authorList>
    </citation>
    <scope>NUCLEOTIDE SEQUENCE [LARGE SCALE GENOMIC DNA]</scope>
    <source>
        <strain evidence="3">zdho120</strain>
    </source>
</reference>
<feature type="compositionally biased region" description="Basic and acidic residues" evidence="1">
    <location>
        <begin position="83"/>
        <end position="101"/>
    </location>
</feature>
<evidence type="ECO:0000313" key="3">
    <source>
        <dbReference type="Proteomes" id="UP000198211"/>
    </source>
</evidence>
<evidence type="ECO:0000313" key="2">
    <source>
        <dbReference type="EMBL" id="OWZ07945.1"/>
    </source>
</evidence>
<dbReference type="EMBL" id="NBNE01003336">
    <property type="protein sequence ID" value="OWZ07945.1"/>
    <property type="molecule type" value="Genomic_DNA"/>
</dbReference>
<dbReference type="AlphaFoldDB" id="A0A225VRJ9"/>
<feature type="region of interest" description="Disordered" evidence="1">
    <location>
        <begin position="137"/>
        <end position="182"/>
    </location>
</feature>
<feature type="compositionally biased region" description="Polar residues" evidence="1">
    <location>
        <begin position="173"/>
        <end position="182"/>
    </location>
</feature>
<gene>
    <name evidence="2" type="ORF">PHMEG_00019589</name>
</gene>
<protein>
    <submittedName>
        <fullName evidence="2">Uncharacterized protein</fullName>
    </submittedName>
</protein>
<comment type="caution">
    <text evidence="2">The sequence shown here is derived from an EMBL/GenBank/DDBJ whole genome shotgun (WGS) entry which is preliminary data.</text>
</comment>
<dbReference type="STRING" id="4795.A0A225VRJ9"/>
<organism evidence="2 3">
    <name type="scientific">Phytophthora megakarya</name>
    <dbReference type="NCBI Taxonomy" id="4795"/>
    <lineage>
        <taxon>Eukaryota</taxon>
        <taxon>Sar</taxon>
        <taxon>Stramenopiles</taxon>
        <taxon>Oomycota</taxon>
        <taxon>Peronosporomycetes</taxon>
        <taxon>Peronosporales</taxon>
        <taxon>Peronosporaceae</taxon>
        <taxon>Phytophthora</taxon>
    </lineage>
</organism>
<keyword evidence="3" id="KW-1185">Reference proteome</keyword>
<name>A0A225VRJ9_9STRA</name>
<feature type="compositionally biased region" description="Basic and acidic residues" evidence="1">
    <location>
        <begin position="53"/>
        <end position="64"/>
    </location>
</feature>
<sequence>MVLRCKETQADTDVRELSQNQNLNVSCNRFGGDDLRVFRDNFDALAQKALNDNGKRTSSEDAKTDGSSSAASCSRSKRIRSKQRLDELQRDINDAEEKQSHDGSEMMRLLLFFRRTKADADERCRRDGREERLGYEKRERAQREEPRNASCKINRKHESVGKNNAEKMRHLNNESSYNAKKTNTVSKNDLLVTVLKLANDTSR</sequence>
<feature type="region of interest" description="Disordered" evidence="1">
    <location>
        <begin position="52"/>
        <end position="101"/>
    </location>
</feature>
<feature type="compositionally biased region" description="Basic and acidic residues" evidence="1">
    <location>
        <begin position="156"/>
        <end position="172"/>
    </location>
</feature>
<evidence type="ECO:0000256" key="1">
    <source>
        <dbReference type="SAM" id="MobiDB-lite"/>
    </source>
</evidence>